<dbReference type="InterPro" id="IPR053967">
    <property type="entry name" value="LlgE_F_G-like_D1"/>
</dbReference>
<evidence type="ECO:0000256" key="2">
    <source>
        <dbReference type="ARBA" id="ARBA00009677"/>
    </source>
</evidence>
<dbReference type="SUPFAM" id="SSF117143">
    <property type="entry name" value="Flagellar hook protein flgE"/>
    <property type="match status" value="1"/>
</dbReference>
<dbReference type="InterPro" id="IPR001444">
    <property type="entry name" value="Flag_bb_rod_N"/>
</dbReference>
<dbReference type="AlphaFoldDB" id="A0A662ZEZ4"/>
<dbReference type="Proteomes" id="UP000243374">
    <property type="component" value="Unassembled WGS sequence"/>
</dbReference>
<dbReference type="Pfam" id="PF22692">
    <property type="entry name" value="LlgE_F_G_D1"/>
    <property type="match status" value="1"/>
</dbReference>
<dbReference type="GO" id="GO:0071978">
    <property type="term" value="P:bacterial-type flagellum-dependent swarming motility"/>
    <property type="evidence" value="ECO:0007669"/>
    <property type="project" value="TreeGrafter"/>
</dbReference>
<dbReference type="OrthoDB" id="8578401at2"/>
<evidence type="ECO:0000256" key="5">
    <source>
        <dbReference type="RuleBase" id="RU362116"/>
    </source>
</evidence>
<keyword evidence="4 5" id="KW-0975">Bacterial flagellum</keyword>
<dbReference type="Pfam" id="PF07559">
    <property type="entry name" value="FlgE_D2"/>
    <property type="match status" value="1"/>
</dbReference>
<keyword evidence="10" id="KW-0966">Cell projection</keyword>
<feature type="domain" description="Flagellar hook protein FlgE/F/G-like D1" evidence="9">
    <location>
        <begin position="83"/>
        <end position="159"/>
    </location>
</feature>
<dbReference type="PRINTS" id="PR01005">
    <property type="entry name" value="FLGHOOKAP1"/>
</dbReference>
<dbReference type="GO" id="GO:0044780">
    <property type="term" value="P:bacterial-type flagellum assembly"/>
    <property type="evidence" value="ECO:0007669"/>
    <property type="project" value="InterPro"/>
</dbReference>
<dbReference type="InterPro" id="IPR010930">
    <property type="entry name" value="Flg_bb/hook_C_dom"/>
</dbReference>
<evidence type="ECO:0000256" key="1">
    <source>
        <dbReference type="ARBA" id="ARBA00004117"/>
    </source>
</evidence>
<organism evidence="10 11">
    <name type="scientific">Succinivibrio dextrinosolvens</name>
    <dbReference type="NCBI Taxonomy" id="83771"/>
    <lineage>
        <taxon>Bacteria</taxon>
        <taxon>Pseudomonadati</taxon>
        <taxon>Pseudomonadota</taxon>
        <taxon>Gammaproteobacteria</taxon>
        <taxon>Aeromonadales</taxon>
        <taxon>Succinivibrionaceae</taxon>
        <taxon>Succinivibrio</taxon>
    </lineage>
</organism>
<keyword evidence="10" id="KW-0969">Cilium</keyword>
<dbReference type="GO" id="GO:0005829">
    <property type="term" value="C:cytosol"/>
    <property type="evidence" value="ECO:0007669"/>
    <property type="project" value="TreeGrafter"/>
</dbReference>
<proteinExistence type="inferred from homology"/>
<dbReference type="GO" id="GO:0009425">
    <property type="term" value="C:bacterial-type flagellum basal body"/>
    <property type="evidence" value="ECO:0007669"/>
    <property type="project" value="UniProtKB-SubCell"/>
</dbReference>
<dbReference type="EMBL" id="FOSF01000102">
    <property type="protein sequence ID" value="SFK53444.1"/>
    <property type="molecule type" value="Genomic_DNA"/>
</dbReference>
<feature type="domain" description="Flagellar basal-body/hook protein C-terminal" evidence="7">
    <location>
        <begin position="453"/>
        <end position="494"/>
    </location>
</feature>
<dbReference type="NCBIfam" id="TIGR03506">
    <property type="entry name" value="FlgEFG_subfam"/>
    <property type="match status" value="1"/>
</dbReference>
<dbReference type="InterPro" id="IPR011491">
    <property type="entry name" value="FlgE_D2"/>
</dbReference>
<keyword evidence="11" id="KW-1185">Reference proteome</keyword>
<reference evidence="10 11" key="1">
    <citation type="submission" date="2016-10" db="EMBL/GenBank/DDBJ databases">
        <authorList>
            <person name="Varghese N."/>
            <person name="Submissions S."/>
        </authorList>
    </citation>
    <scope>NUCLEOTIDE SEQUENCE [LARGE SCALE GENOMIC DNA]</scope>
    <source>
        <strain evidence="10 11">22B</strain>
    </source>
</reference>
<keyword evidence="10" id="KW-0282">Flagellum</keyword>
<dbReference type="RefSeq" id="WP_074841877.1">
    <property type="nucleotide sequence ID" value="NZ_CP047056.1"/>
</dbReference>
<dbReference type="InterPro" id="IPR002371">
    <property type="entry name" value="FlgK"/>
</dbReference>
<dbReference type="InterPro" id="IPR037058">
    <property type="entry name" value="Falgellar_hook_FlgE_sf"/>
</dbReference>
<evidence type="ECO:0000259" key="8">
    <source>
        <dbReference type="Pfam" id="PF07559"/>
    </source>
</evidence>
<feature type="domain" description="Flagellar hook protein FlgE D2" evidence="8">
    <location>
        <begin position="194"/>
        <end position="377"/>
    </location>
</feature>
<gene>
    <name evidence="10" type="ORF">SAMN04487865_11023</name>
</gene>
<dbReference type="Pfam" id="PF00460">
    <property type="entry name" value="Flg_bb_rod"/>
    <property type="match status" value="1"/>
</dbReference>
<protein>
    <recommendedName>
        <fullName evidence="3 5">Flagellar hook protein FlgE</fullName>
    </recommendedName>
</protein>
<comment type="similarity">
    <text evidence="2 5">Belongs to the flagella basal body rod proteins family.</text>
</comment>
<comment type="subcellular location">
    <subcellularLocation>
        <location evidence="1 5">Bacterial flagellum basal body</location>
    </subcellularLocation>
</comment>
<dbReference type="Pfam" id="PF06429">
    <property type="entry name" value="Flg_bbr_C"/>
    <property type="match status" value="1"/>
</dbReference>
<dbReference type="InterPro" id="IPR037925">
    <property type="entry name" value="FlgE/F/G-like"/>
</dbReference>
<dbReference type="GO" id="GO:0005198">
    <property type="term" value="F:structural molecule activity"/>
    <property type="evidence" value="ECO:0007669"/>
    <property type="project" value="InterPro"/>
</dbReference>
<dbReference type="GO" id="GO:0009424">
    <property type="term" value="C:bacterial-type flagellum hook"/>
    <property type="evidence" value="ECO:0007669"/>
    <property type="project" value="InterPro"/>
</dbReference>
<accession>A0A662ZEZ4</accession>
<evidence type="ECO:0000259" key="7">
    <source>
        <dbReference type="Pfam" id="PF06429"/>
    </source>
</evidence>
<evidence type="ECO:0000259" key="9">
    <source>
        <dbReference type="Pfam" id="PF22692"/>
    </source>
</evidence>
<evidence type="ECO:0000256" key="4">
    <source>
        <dbReference type="ARBA" id="ARBA00023143"/>
    </source>
</evidence>
<dbReference type="PANTHER" id="PTHR30435:SF1">
    <property type="entry name" value="FLAGELLAR HOOK PROTEIN FLGE"/>
    <property type="match status" value="1"/>
</dbReference>
<dbReference type="Gene3D" id="2.60.98.20">
    <property type="entry name" value="Flagellar hook protein FlgE"/>
    <property type="match status" value="1"/>
</dbReference>
<evidence type="ECO:0000313" key="11">
    <source>
        <dbReference type="Proteomes" id="UP000243374"/>
    </source>
</evidence>
<comment type="function">
    <text evidence="5">A flexible structure which links the flagellar filament to the drive apparatus in the basal body.</text>
</comment>
<evidence type="ECO:0000256" key="3">
    <source>
        <dbReference type="ARBA" id="ARBA00019015"/>
    </source>
</evidence>
<feature type="domain" description="Flagellar basal body rod protein N-terminal" evidence="6">
    <location>
        <begin position="3"/>
        <end position="32"/>
    </location>
</feature>
<sequence length="496" mass="52146">MFNTSISGIRGSQKYLDTTSNNIANANSYGFKKSRAEFADIYANSVFTSAKTATGMGVTTTTVAQQFTQGSLSGDTGNNLDMAISGNGFFVLANEENYDTTSAVGDRSYTRNGAFELNKDGFIVTAMGDYVQGYNVDSEGNVTNLDIMSTHAIKIPSDTGAPKLSSKASLIANLPAKAESLGEYSASFSDTNSAMTKFDPSNSETYTAATSQTIYDSLGGAHTLTYYFQKDHINPSEPEGAGTGLDTADATIWNVVLYVDGTPVDLADMTGVTNTDARHFTITDPGSSIAGQELYGIQMAFGSSGALIDDGQFPSSIHITNITSDYQTRTERTSNAYTLASAMGGGVDTSQDLVVTMDLTQYGSSKFSVSGVSTDGYATGILENVEVDDNGIILAAYTNGRTEPIAKVALATFANPQGLIKIGDTQWKQSISSGDAAAAQANVGMAGAIKGANLELSNVELASELVDLLIAQRTYQANAQALQTQNTAMDSILSIR</sequence>
<dbReference type="PANTHER" id="PTHR30435">
    <property type="entry name" value="FLAGELLAR PROTEIN"/>
    <property type="match status" value="1"/>
</dbReference>
<evidence type="ECO:0000313" key="10">
    <source>
        <dbReference type="EMBL" id="SFK53444.1"/>
    </source>
</evidence>
<name>A0A662ZEZ4_9GAMM</name>
<evidence type="ECO:0000259" key="6">
    <source>
        <dbReference type="Pfam" id="PF00460"/>
    </source>
</evidence>
<dbReference type="InterPro" id="IPR020013">
    <property type="entry name" value="Flagellar_FlgE/F/G"/>
</dbReference>